<evidence type="ECO:0000256" key="4">
    <source>
        <dbReference type="ARBA" id="ARBA00022448"/>
    </source>
</evidence>
<dbReference type="STRING" id="134605.HMPREF3206_00906"/>
<dbReference type="PATRIC" id="fig|134605.3.peg.903"/>
<dbReference type="GO" id="GO:0042910">
    <property type="term" value="F:xenobiotic transmembrane transporter activity"/>
    <property type="evidence" value="ECO:0007669"/>
    <property type="project" value="InterPro"/>
</dbReference>
<comment type="similarity">
    <text evidence="2">Belongs to the multi antimicrobial extrusion (MATE) (TC 2.A.66.1) family. MepA subfamily.</text>
</comment>
<keyword evidence="7 10" id="KW-1133">Transmembrane helix</keyword>
<sequence length="461" mass="52084">MNVNNPGNFLMKLPFSFLFYSREEYSMKSLTKKIFQFAIPSITSMWIFTLYTIVDGIFIGKYVGPLALGAANLAMPIFNLSFGIGIMIAVGASTLISIAFSQKNFKQGNYYFNLASFFAFLLGTCLSLFCFFALKSIVTFLGANDNLFPYVYEYVRIILFFFPFYLCGYGWEIYIKVDGNAVYPMFCVLLGAGINIALDYIFLAIFHTGVQGAALATGLAQTITSLALLAYIIKYSKNFSFQKVHIYGKNILCILKTGFSEFFTEISSGILILIFNHFLFFYLGERGIISFSAISYLSSLVIMTMIGFAQGIQPILSFSYGKKSKKEILHIFNISILSIIVLGIFFLLFACFFSQNLVKYFLSIETETLVTSVALKKYSISYLFMGLNILFSAFFTALKKAKFSLLITFCRGIFLPIIALFSTPFLLGKENLWFAATISEGMTFLISFYLYQNYKKELLHD</sequence>
<evidence type="ECO:0000256" key="5">
    <source>
        <dbReference type="ARBA" id="ARBA00022475"/>
    </source>
</evidence>
<dbReference type="AlphaFoldDB" id="A0A133NEU0"/>
<dbReference type="InterPro" id="IPR002528">
    <property type="entry name" value="MATE_fam"/>
</dbReference>
<feature type="transmembrane region" description="Helical" evidence="10">
    <location>
        <begin position="262"/>
        <end position="282"/>
    </location>
</feature>
<feature type="transmembrane region" description="Helical" evidence="10">
    <location>
        <begin position="288"/>
        <end position="309"/>
    </location>
</feature>
<evidence type="ECO:0000256" key="2">
    <source>
        <dbReference type="ARBA" id="ARBA00008417"/>
    </source>
</evidence>
<comment type="caution">
    <text evidence="11">The sequence shown here is derived from an EMBL/GenBank/DDBJ whole genome shotgun (WGS) entry which is preliminary data.</text>
</comment>
<dbReference type="Pfam" id="PF01554">
    <property type="entry name" value="MatE"/>
    <property type="match status" value="2"/>
</dbReference>
<dbReference type="PANTHER" id="PTHR43823:SF3">
    <property type="entry name" value="MULTIDRUG EXPORT PROTEIN MEPA"/>
    <property type="match status" value="1"/>
</dbReference>
<dbReference type="GO" id="GO:0015297">
    <property type="term" value="F:antiporter activity"/>
    <property type="evidence" value="ECO:0007669"/>
    <property type="project" value="InterPro"/>
</dbReference>
<evidence type="ECO:0000256" key="10">
    <source>
        <dbReference type="SAM" id="Phobius"/>
    </source>
</evidence>
<evidence type="ECO:0000256" key="9">
    <source>
        <dbReference type="ARBA" id="ARBA00023251"/>
    </source>
</evidence>
<feature type="transmembrane region" description="Helical" evidence="10">
    <location>
        <begin position="432"/>
        <end position="451"/>
    </location>
</feature>
<keyword evidence="9" id="KW-0046">Antibiotic resistance</keyword>
<proteinExistence type="inferred from homology"/>
<reference evidence="12" key="1">
    <citation type="submission" date="2016-01" db="EMBL/GenBank/DDBJ databases">
        <authorList>
            <person name="Mitreva M."/>
            <person name="Pepin K.H."/>
            <person name="Mihindukulasuriya K.A."/>
            <person name="Fulton R."/>
            <person name="Fronick C."/>
            <person name="O'Laughlin M."/>
            <person name="Miner T."/>
            <person name="Herter B."/>
            <person name="Rosa B.A."/>
            <person name="Cordes M."/>
            <person name="Tomlinson C."/>
            <person name="Wollam A."/>
            <person name="Palsikar V.B."/>
            <person name="Mardis E.R."/>
            <person name="Wilson R.K."/>
        </authorList>
    </citation>
    <scope>NUCLEOTIDE SEQUENCE [LARGE SCALE GENOMIC DNA]</scope>
    <source>
        <strain evidence="12">CMW8396</strain>
    </source>
</reference>
<dbReference type="InterPro" id="IPR051327">
    <property type="entry name" value="MATE_MepA_subfamily"/>
</dbReference>
<dbReference type="CDD" id="cd13143">
    <property type="entry name" value="MATE_MepA_like"/>
    <property type="match status" value="1"/>
</dbReference>
<comment type="subcellular location">
    <subcellularLocation>
        <location evidence="1">Cell membrane</location>
        <topology evidence="1">Multi-pass membrane protein</topology>
    </subcellularLocation>
</comment>
<protein>
    <recommendedName>
        <fullName evidence="3">Multidrug export protein MepA</fullName>
    </recommendedName>
</protein>
<dbReference type="PIRSF" id="PIRSF006603">
    <property type="entry name" value="DinF"/>
    <property type="match status" value="1"/>
</dbReference>
<evidence type="ECO:0000256" key="8">
    <source>
        <dbReference type="ARBA" id="ARBA00023136"/>
    </source>
</evidence>
<name>A0A133NEU0_9FUSO</name>
<evidence type="ECO:0000313" key="12">
    <source>
        <dbReference type="Proteomes" id="UP000070617"/>
    </source>
</evidence>
<feature type="transmembrane region" description="Helical" evidence="10">
    <location>
        <begin position="212"/>
        <end position="233"/>
    </location>
</feature>
<dbReference type="GO" id="GO:0005886">
    <property type="term" value="C:plasma membrane"/>
    <property type="evidence" value="ECO:0007669"/>
    <property type="project" value="UniProtKB-SubCell"/>
</dbReference>
<dbReference type="GO" id="GO:0046677">
    <property type="term" value="P:response to antibiotic"/>
    <property type="evidence" value="ECO:0007669"/>
    <property type="project" value="UniProtKB-KW"/>
</dbReference>
<keyword evidence="4" id="KW-0813">Transport</keyword>
<evidence type="ECO:0000256" key="3">
    <source>
        <dbReference type="ARBA" id="ARBA00022106"/>
    </source>
</evidence>
<feature type="transmembrane region" description="Helical" evidence="10">
    <location>
        <begin position="378"/>
        <end position="398"/>
    </location>
</feature>
<keyword evidence="8 10" id="KW-0472">Membrane</keyword>
<organism evidence="11 12">
    <name type="scientific">Fusobacterium equinum</name>
    <dbReference type="NCBI Taxonomy" id="134605"/>
    <lineage>
        <taxon>Bacteria</taxon>
        <taxon>Fusobacteriati</taxon>
        <taxon>Fusobacteriota</taxon>
        <taxon>Fusobacteriia</taxon>
        <taxon>Fusobacteriales</taxon>
        <taxon>Fusobacteriaceae</taxon>
        <taxon>Fusobacterium</taxon>
    </lineage>
</organism>
<feature type="transmembrane region" description="Helical" evidence="10">
    <location>
        <begin position="74"/>
        <end position="98"/>
    </location>
</feature>
<dbReference type="InterPro" id="IPR045070">
    <property type="entry name" value="MATE_MepA-like"/>
</dbReference>
<dbReference type="InterPro" id="IPR048279">
    <property type="entry name" value="MdtK-like"/>
</dbReference>
<keyword evidence="6 10" id="KW-0812">Transmembrane</keyword>
<evidence type="ECO:0000313" key="11">
    <source>
        <dbReference type="EMBL" id="KXA14811.1"/>
    </source>
</evidence>
<feature type="transmembrane region" description="Helical" evidence="10">
    <location>
        <begin position="154"/>
        <end position="171"/>
    </location>
</feature>
<dbReference type="Proteomes" id="UP000070617">
    <property type="component" value="Unassembled WGS sequence"/>
</dbReference>
<accession>A0A133NEU0</accession>
<dbReference type="EMBL" id="LRPX01000038">
    <property type="protein sequence ID" value="KXA14811.1"/>
    <property type="molecule type" value="Genomic_DNA"/>
</dbReference>
<evidence type="ECO:0000256" key="6">
    <source>
        <dbReference type="ARBA" id="ARBA00022692"/>
    </source>
</evidence>
<dbReference type="PANTHER" id="PTHR43823">
    <property type="entry name" value="SPORULATION PROTEIN YKVU"/>
    <property type="match status" value="1"/>
</dbReference>
<feature type="transmembrane region" description="Helical" evidence="10">
    <location>
        <begin position="330"/>
        <end position="358"/>
    </location>
</feature>
<feature type="transmembrane region" description="Helical" evidence="10">
    <location>
        <begin position="110"/>
        <end position="134"/>
    </location>
</feature>
<keyword evidence="12" id="KW-1185">Reference proteome</keyword>
<evidence type="ECO:0000256" key="7">
    <source>
        <dbReference type="ARBA" id="ARBA00022989"/>
    </source>
</evidence>
<feature type="transmembrane region" description="Helical" evidence="10">
    <location>
        <begin position="183"/>
        <end position="206"/>
    </location>
</feature>
<feature type="transmembrane region" description="Helical" evidence="10">
    <location>
        <begin position="34"/>
        <end position="54"/>
    </location>
</feature>
<keyword evidence="5" id="KW-1003">Cell membrane</keyword>
<gene>
    <name evidence="11" type="ORF">HMPREF3206_00906</name>
</gene>
<feature type="transmembrane region" description="Helical" evidence="10">
    <location>
        <begin position="405"/>
        <end position="426"/>
    </location>
</feature>
<evidence type="ECO:0000256" key="1">
    <source>
        <dbReference type="ARBA" id="ARBA00004651"/>
    </source>
</evidence>